<sequence length="225" mass="22826">MTPASATRPSAAGLAEALAAVPVIAIIRLPDATTVRPVATALRAGGVRAMEITLTTDGALDAIRALRDDEADGRVVGAGSVRTPADATAAVRAGARFLVTPTFRPAVLDVARSAGVPVVCGAMTPTELDSAAEAGADYLKLFPASAVGPRYLREVLAPMPELRIVPTGGVRPQDVAEWAAAGAHAVAAGGALVSADLAAARDWAALTERADRFVRAWPSPKPAAP</sequence>
<evidence type="ECO:0000313" key="6">
    <source>
        <dbReference type="EMBL" id="APU15932.1"/>
    </source>
</evidence>
<dbReference type="Pfam" id="PF01081">
    <property type="entry name" value="Aldolase"/>
    <property type="match status" value="1"/>
</dbReference>
<name>A0AAC9LFQ3_9PSEU</name>
<dbReference type="PANTHER" id="PTHR30246">
    <property type="entry name" value="2-KETO-3-DEOXY-6-PHOSPHOGLUCONATE ALDOLASE"/>
    <property type="match status" value="1"/>
</dbReference>
<dbReference type="KEGG" id="acad:UA74_19535"/>
<evidence type="ECO:0000256" key="3">
    <source>
        <dbReference type="ARBA" id="ARBA00011233"/>
    </source>
</evidence>
<comment type="subunit">
    <text evidence="3">Homotrimer.</text>
</comment>
<dbReference type="EMBL" id="CP016076">
    <property type="protein sequence ID" value="APU15932.1"/>
    <property type="molecule type" value="Genomic_DNA"/>
</dbReference>
<evidence type="ECO:0000313" key="7">
    <source>
        <dbReference type="Proteomes" id="UP000185511"/>
    </source>
</evidence>
<proteinExistence type="inferred from homology"/>
<dbReference type="InterPro" id="IPR031338">
    <property type="entry name" value="KDPG/KHG_AS_2"/>
</dbReference>
<evidence type="ECO:0000256" key="1">
    <source>
        <dbReference type="ARBA" id="ARBA00004761"/>
    </source>
</evidence>
<keyword evidence="7" id="KW-1185">Reference proteome</keyword>
<evidence type="ECO:0000256" key="5">
    <source>
        <dbReference type="ARBA" id="ARBA00023277"/>
    </source>
</evidence>
<dbReference type="CDD" id="cd00452">
    <property type="entry name" value="KDPG_aldolase"/>
    <property type="match status" value="1"/>
</dbReference>
<dbReference type="Proteomes" id="UP000185511">
    <property type="component" value="Chromosome"/>
</dbReference>
<dbReference type="PROSITE" id="PS00160">
    <property type="entry name" value="ALDOLASE_KDPG_KHG_2"/>
    <property type="match status" value="1"/>
</dbReference>
<accession>A0AAC9LFQ3</accession>
<dbReference type="AlphaFoldDB" id="A0AAC9LFQ3"/>
<evidence type="ECO:0000256" key="4">
    <source>
        <dbReference type="ARBA" id="ARBA00023239"/>
    </source>
</evidence>
<organism evidence="6 7">
    <name type="scientific">Actinoalloteichus fjordicus</name>
    <dbReference type="NCBI Taxonomy" id="1612552"/>
    <lineage>
        <taxon>Bacteria</taxon>
        <taxon>Bacillati</taxon>
        <taxon>Actinomycetota</taxon>
        <taxon>Actinomycetes</taxon>
        <taxon>Pseudonocardiales</taxon>
        <taxon>Pseudonocardiaceae</taxon>
        <taxon>Actinoalloteichus</taxon>
    </lineage>
</organism>
<dbReference type="RefSeq" id="WP_083683369.1">
    <property type="nucleotide sequence ID" value="NZ_CP016076.1"/>
</dbReference>
<comment type="pathway">
    <text evidence="1">Carbohydrate acid metabolism.</text>
</comment>
<dbReference type="InterPro" id="IPR013785">
    <property type="entry name" value="Aldolase_TIM"/>
</dbReference>
<dbReference type="Gene3D" id="3.20.20.70">
    <property type="entry name" value="Aldolase class I"/>
    <property type="match status" value="1"/>
</dbReference>
<dbReference type="PANTHER" id="PTHR30246:SF1">
    <property type="entry name" value="2-DEHYDRO-3-DEOXY-6-PHOSPHOGALACTONATE ALDOLASE-RELATED"/>
    <property type="match status" value="1"/>
</dbReference>
<gene>
    <name evidence="6" type="ORF">UA74_19535</name>
</gene>
<keyword evidence="4 6" id="KW-0456">Lyase</keyword>
<protein>
    <submittedName>
        <fullName evidence="6">Entner-Doudoroff aldolase</fullName>
        <ecNumber evidence="6">4.1.3.42</ecNumber>
    </submittedName>
</protein>
<reference evidence="7" key="1">
    <citation type="submission" date="2016-06" db="EMBL/GenBank/DDBJ databases">
        <title>Complete genome sequence of Actinoalloteichus fjordicus DSM 46855 (=ADI127-17), type strain of the new species Actinoalloteichus fjordicus.</title>
        <authorList>
            <person name="Ruckert C."/>
            <person name="Nouioui I."/>
            <person name="Willmese J."/>
            <person name="van Wezel G."/>
            <person name="Klenk H.-P."/>
            <person name="Kalinowski J."/>
            <person name="Zotchev S.B."/>
        </authorList>
    </citation>
    <scope>NUCLEOTIDE SEQUENCE [LARGE SCALE GENOMIC DNA]</scope>
    <source>
        <strain evidence="7">ADI127-7</strain>
    </source>
</reference>
<dbReference type="GO" id="GO:0106009">
    <property type="term" value="F:(4S)-4-hydroxy-2-oxoglutarate aldolase activity"/>
    <property type="evidence" value="ECO:0007669"/>
    <property type="project" value="UniProtKB-EC"/>
</dbReference>
<evidence type="ECO:0000256" key="2">
    <source>
        <dbReference type="ARBA" id="ARBA00006906"/>
    </source>
</evidence>
<dbReference type="InterPro" id="IPR000887">
    <property type="entry name" value="Aldlse_KDPG_KHG"/>
</dbReference>
<dbReference type="SUPFAM" id="SSF51569">
    <property type="entry name" value="Aldolase"/>
    <property type="match status" value="1"/>
</dbReference>
<comment type="similarity">
    <text evidence="2">Belongs to the KHG/KDPG aldolase family.</text>
</comment>
<dbReference type="NCBIfam" id="TIGR01182">
    <property type="entry name" value="eda"/>
    <property type="match status" value="1"/>
</dbReference>
<dbReference type="EC" id="4.1.3.42" evidence="6"/>
<keyword evidence="5" id="KW-0119">Carbohydrate metabolism</keyword>